<keyword evidence="2" id="KW-0732">Signal</keyword>
<feature type="compositionally biased region" description="Pro residues" evidence="1">
    <location>
        <begin position="59"/>
        <end position="69"/>
    </location>
</feature>
<accession>A0ABS8VA62</accession>
<evidence type="ECO:0000313" key="3">
    <source>
        <dbReference type="EMBL" id="MCD9643938.1"/>
    </source>
</evidence>
<gene>
    <name evidence="3" type="ORF">HAX54_031830</name>
</gene>
<evidence type="ECO:0000256" key="2">
    <source>
        <dbReference type="SAM" id="SignalP"/>
    </source>
</evidence>
<proteinExistence type="predicted"/>
<dbReference type="Proteomes" id="UP000823775">
    <property type="component" value="Unassembled WGS sequence"/>
</dbReference>
<feature type="non-terminal residue" evidence="3">
    <location>
        <position position="1"/>
    </location>
</feature>
<keyword evidence="4" id="KW-1185">Reference proteome</keyword>
<name>A0ABS8VA62_DATST</name>
<reference evidence="3 4" key="1">
    <citation type="journal article" date="2021" name="BMC Genomics">
        <title>Datura genome reveals duplications of psychoactive alkaloid biosynthetic genes and high mutation rate following tissue culture.</title>
        <authorList>
            <person name="Rajewski A."/>
            <person name="Carter-House D."/>
            <person name="Stajich J."/>
            <person name="Litt A."/>
        </authorList>
    </citation>
    <scope>NUCLEOTIDE SEQUENCE [LARGE SCALE GENOMIC DNA]</scope>
    <source>
        <strain evidence="3">AR-01</strain>
    </source>
</reference>
<feature type="chain" id="PRO_5045561433" evidence="2">
    <location>
        <begin position="22"/>
        <end position="155"/>
    </location>
</feature>
<evidence type="ECO:0000256" key="1">
    <source>
        <dbReference type="SAM" id="MobiDB-lite"/>
    </source>
</evidence>
<protein>
    <submittedName>
        <fullName evidence="3">Uncharacterized protein</fullName>
    </submittedName>
</protein>
<comment type="caution">
    <text evidence="3">The sequence shown here is derived from an EMBL/GenBank/DDBJ whole genome shotgun (WGS) entry which is preliminary data.</text>
</comment>
<feature type="signal peptide" evidence="2">
    <location>
        <begin position="1"/>
        <end position="21"/>
    </location>
</feature>
<organism evidence="3 4">
    <name type="scientific">Datura stramonium</name>
    <name type="common">Jimsonweed</name>
    <name type="synonym">Common thornapple</name>
    <dbReference type="NCBI Taxonomy" id="4076"/>
    <lineage>
        <taxon>Eukaryota</taxon>
        <taxon>Viridiplantae</taxon>
        <taxon>Streptophyta</taxon>
        <taxon>Embryophyta</taxon>
        <taxon>Tracheophyta</taxon>
        <taxon>Spermatophyta</taxon>
        <taxon>Magnoliopsida</taxon>
        <taxon>eudicotyledons</taxon>
        <taxon>Gunneridae</taxon>
        <taxon>Pentapetalae</taxon>
        <taxon>asterids</taxon>
        <taxon>lamiids</taxon>
        <taxon>Solanales</taxon>
        <taxon>Solanaceae</taxon>
        <taxon>Solanoideae</taxon>
        <taxon>Datureae</taxon>
        <taxon>Datura</taxon>
    </lineage>
</organism>
<dbReference type="EMBL" id="JACEIK010004033">
    <property type="protein sequence ID" value="MCD9643938.1"/>
    <property type="molecule type" value="Genomic_DNA"/>
</dbReference>
<evidence type="ECO:0000313" key="4">
    <source>
        <dbReference type="Proteomes" id="UP000823775"/>
    </source>
</evidence>
<feature type="region of interest" description="Disordered" evidence="1">
    <location>
        <begin position="59"/>
        <end position="89"/>
    </location>
</feature>
<sequence>GLIIIAAKLITFLVLELTKEGELLDVLPGHLRHLVVRGESLQDLLDSFLHTDEELIPGAPLPLLSPGPPGALHGPGPSRQSPPAPLKIRSNCTGQSITWEGLGNPFNSSLVAAISVSIRSNRPRVKGHVSGLHNIPSLFVNPSPLTKKGDERGEG</sequence>
<feature type="non-terminal residue" evidence="3">
    <location>
        <position position="155"/>
    </location>
</feature>